<keyword evidence="3" id="KW-1185">Reference proteome</keyword>
<evidence type="ECO:0000313" key="3">
    <source>
        <dbReference type="Proteomes" id="UP001225761"/>
    </source>
</evidence>
<organism evidence="2 3">
    <name type="scientific">Flectobacillus rivi</name>
    <dbReference type="NCBI Taxonomy" id="2984209"/>
    <lineage>
        <taxon>Bacteria</taxon>
        <taxon>Pseudomonadati</taxon>
        <taxon>Bacteroidota</taxon>
        <taxon>Cytophagia</taxon>
        <taxon>Cytophagales</taxon>
        <taxon>Flectobacillaceae</taxon>
        <taxon>Flectobacillus</taxon>
    </lineage>
</organism>
<dbReference type="EMBL" id="JASHIE010000011">
    <property type="protein sequence ID" value="MDI9876042.1"/>
    <property type="molecule type" value="Genomic_DNA"/>
</dbReference>
<dbReference type="InterPro" id="IPR015943">
    <property type="entry name" value="WD40/YVTN_repeat-like_dom_sf"/>
</dbReference>
<comment type="caution">
    <text evidence="2">The sequence shown here is derived from an EMBL/GenBank/DDBJ whole genome shotgun (WGS) entry which is preliminary data.</text>
</comment>
<name>A0ABT6Z4I6_9BACT</name>
<keyword evidence="1" id="KW-0597">Phosphoprotein</keyword>
<gene>
    <name evidence="2" type="ORF">QM481_16015</name>
</gene>
<sequence length="702" mass="80217">MKGSVFLVWLLLSLPCIGQEGYRHLTIKNGLSQGSINTIFKDSRGFVWLASQEGLNRYDGTNIKVYQFIDEDSTTIGGGNLRGIVEDANGDLWIGSGDCLNRYNRKLNNFTRFYSNSSKRSTITTVFYANKQEIWYINEEEGVVALNYKSFQKRKIWRDFIYKADYLSGKVKKDPVLPIVWILLPKGVVGYNYQTREETILSPKILPNPSNITSFEVDSEGNIWGVSASQLWKYSMLSKQVKSFQLPNLRGIKPTTYDIKESSDTKKLVISGNYGLVIFDKLKERVSRYYIHQMNNTRSLSNWEISTAILDNQQILWANPDPVGIDVILPEHFQINTFDSNPCDFGEFNGASIRGIAEDEEHNLWVGSIDEGLWYIKMNPERNKGLEEPLSLQKFTTKDGLPDNDVNDILIDANGIVWVATFLGMAYFDKQRKKFIPISNHGDSNNYVNANYVLELCNYKDNQILLSTMSGLFLLKNKQITAFSRDREPGSGSLYYDSMAQRLYVGWREKGMAVYSTKAEKLVLLPKLFLPGLNVMEFYKQPKTDVLWVSSNKGLVKFDAKKLQILHAFTNRNGLINNVVYATMPFRNYLWLSTNKGVAQFDLSKEKFKAITQEEFREYNRNASLMTSNGTFYFGSTHGLTYFNPTILPSTHSLINIYLTDMAVNDKPLAIEKGHIGEQDKIVLNYDENTITLSYVGIDYQN</sequence>
<accession>A0ABT6Z4I6</accession>
<dbReference type="SUPFAM" id="SSF63829">
    <property type="entry name" value="Calcium-dependent phosphotriesterase"/>
    <property type="match status" value="1"/>
</dbReference>
<dbReference type="Gene3D" id="2.130.10.10">
    <property type="entry name" value="YVTN repeat-like/Quinoprotein amine dehydrogenase"/>
    <property type="match status" value="4"/>
</dbReference>
<dbReference type="Pfam" id="PF07494">
    <property type="entry name" value="Reg_prop"/>
    <property type="match status" value="1"/>
</dbReference>
<evidence type="ECO:0000256" key="1">
    <source>
        <dbReference type="ARBA" id="ARBA00022553"/>
    </source>
</evidence>
<dbReference type="PANTHER" id="PTHR43547:SF2">
    <property type="entry name" value="HYBRID SIGNAL TRANSDUCTION HISTIDINE KINASE C"/>
    <property type="match status" value="1"/>
</dbReference>
<dbReference type="InterPro" id="IPR011110">
    <property type="entry name" value="Reg_prop"/>
</dbReference>
<dbReference type="InterPro" id="IPR011047">
    <property type="entry name" value="Quinoprotein_ADH-like_sf"/>
</dbReference>
<dbReference type="RefSeq" id="WP_283382435.1">
    <property type="nucleotide sequence ID" value="NZ_JASHIE010000011.1"/>
</dbReference>
<dbReference type="Proteomes" id="UP001225761">
    <property type="component" value="Unassembled WGS sequence"/>
</dbReference>
<dbReference type="SUPFAM" id="SSF50998">
    <property type="entry name" value="Quinoprotein alcohol dehydrogenase-like"/>
    <property type="match status" value="1"/>
</dbReference>
<dbReference type="PANTHER" id="PTHR43547">
    <property type="entry name" value="TWO-COMPONENT HISTIDINE KINASE"/>
    <property type="match status" value="1"/>
</dbReference>
<reference evidence="2 3" key="1">
    <citation type="submission" date="2023-05" db="EMBL/GenBank/DDBJ databases">
        <title>Novel species of genus Flectobacillus isolated from stream in China.</title>
        <authorList>
            <person name="Lu H."/>
        </authorList>
    </citation>
    <scope>NUCLEOTIDE SEQUENCE [LARGE SCALE GENOMIC DNA]</scope>
    <source>
        <strain evidence="2 3">LFS242W</strain>
    </source>
</reference>
<proteinExistence type="predicted"/>
<protein>
    <submittedName>
        <fullName evidence="2">Two-component regulator propeller domain-containing protein</fullName>
    </submittedName>
</protein>
<evidence type="ECO:0000313" key="2">
    <source>
        <dbReference type="EMBL" id="MDI9876042.1"/>
    </source>
</evidence>